<sequence length="228" mass="25620">MRSLKTAVCVDCDASALLETLGVTTLSVCQTYKEMVWMLSYRPDVIVTTGPAELADRIRARELATYPAMIFTQVSPDSRLNCLKAGLDPDSMRRALEALRIGRQCAPPGARKKVLDLLAQLGFGEEKGRDMLLEAILFAYLDRKLLDDMMGGLYALVGERFHVSAVYAKQRIYRAIERAWTRGDAQAQYELFLNTIDDMRAKPTNTEMIALVADILRLEGYEWRTSNG</sequence>
<keyword evidence="2" id="KW-0648">Protein biosynthesis</keyword>
<evidence type="ECO:0000259" key="1">
    <source>
        <dbReference type="Pfam" id="PF08769"/>
    </source>
</evidence>
<dbReference type="GO" id="GO:0005737">
    <property type="term" value="C:cytoplasm"/>
    <property type="evidence" value="ECO:0007669"/>
    <property type="project" value="InterPro"/>
</dbReference>
<dbReference type="SUPFAM" id="SSF46894">
    <property type="entry name" value="C-terminal effector domain of the bipartite response regulators"/>
    <property type="match status" value="1"/>
</dbReference>
<dbReference type="GO" id="GO:0003743">
    <property type="term" value="F:translation initiation factor activity"/>
    <property type="evidence" value="ECO:0007669"/>
    <property type="project" value="UniProtKB-KW"/>
</dbReference>
<dbReference type="InterPro" id="IPR036388">
    <property type="entry name" value="WH-like_DNA-bd_sf"/>
</dbReference>
<proteinExistence type="predicted"/>
<dbReference type="InterPro" id="IPR016032">
    <property type="entry name" value="Sig_transdc_resp-reg_C-effctor"/>
</dbReference>
<dbReference type="Pfam" id="PF08769">
    <property type="entry name" value="Spo0A_C"/>
    <property type="match status" value="1"/>
</dbReference>
<dbReference type="Gene3D" id="1.10.10.10">
    <property type="entry name" value="Winged helix-like DNA-binding domain superfamily/Winged helix DNA-binding domain"/>
    <property type="match status" value="1"/>
</dbReference>
<reference evidence="2" key="1">
    <citation type="submission" date="2020-10" db="EMBL/GenBank/DDBJ databases">
        <authorList>
            <person name="Gilroy R."/>
        </authorList>
    </citation>
    <scope>NUCLEOTIDE SEQUENCE</scope>
    <source>
        <strain evidence="2">13766</strain>
    </source>
</reference>
<reference evidence="2" key="2">
    <citation type="journal article" date="2021" name="PeerJ">
        <title>Extensive microbial diversity within the chicken gut microbiome revealed by metagenomics and culture.</title>
        <authorList>
            <person name="Gilroy R."/>
            <person name="Ravi A."/>
            <person name="Getino M."/>
            <person name="Pursley I."/>
            <person name="Horton D.L."/>
            <person name="Alikhan N.F."/>
            <person name="Baker D."/>
            <person name="Gharbi K."/>
            <person name="Hall N."/>
            <person name="Watson M."/>
            <person name="Adriaenssens E.M."/>
            <person name="Foster-Nyarko E."/>
            <person name="Jarju S."/>
            <person name="Secka A."/>
            <person name="Antonio M."/>
            <person name="Oren A."/>
            <person name="Chaudhuri R.R."/>
            <person name="La Ragione R."/>
            <person name="Hildebrand F."/>
            <person name="Pallen M.J."/>
        </authorList>
    </citation>
    <scope>NUCLEOTIDE SEQUENCE</scope>
    <source>
        <strain evidence="2">13766</strain>
    </source>
</reference>
<dbReference type="GO" id="GO:0042173">
    <property type="term" value="P:regulation of sporulation resulting in formation of a cellular spore"/>
    <property type="evidence" value="ECO:0007669"/>
    <property type="project" value="InterPro"/>
</dbReference>
<organism evidence="2 3">
    <name type="scientific">Candidatus Alectryocaccomicrobium excrementavium</name>
    <dbReference type="NCBI Taxonomy" id="2840668"/>
    <lineage>
        <taxon>Bacteria</taxon>
        <taxon>Bacillati</taxon>
        <taxon>Bacillota</taxon>
        <taxon>Clostridia</taxon>
        <taxon>Candidatus Alectryocaccomicrobium</taxon>
    </lineage>
</organism>
<protein>
    <submittedName>
        <fullName evidence="2">Sporulation initiation factor Spo0A C-terminal domain-containing protein</fullName>
    </submittedName>
</protein>
<dbReference type="GO" id="GO:0005509">
    <property type="term" value="F:calcium ion binding"/>
    <property type="evidence" value="ECO:0007669"/>
    <property type="project" value="InterPro"/>
</dbReference>
<dbReference type="GO" id="GO:0003677">
    <property type="term" value="F:DNA binding"/>
    <property type="evidence" value="ECO:0007669"/>
    <property type="project" value="InterPro"/>
</dbReference>
<dbReference type="InterPro" id="IPR014879">
    <property type="entry name" value="Spo0A_C"/>
</dbReference>
<evidence type="ECO:0000313" key="2">
    <source>
        <dbReference type="EMBL" id="HIS92817.1"/>
    </source>
</evidence>
<dbReference type="Proteomes" id="UP000824140">
    <property type="component" value="Unassembled WGS sequence"/>
</dbReference>
<name>A0A9D1K6L9_9FIRM</name>
<dbReference type="EMBL" id="DVJN01000148">
    <property type="protein sequence ID" value="HIS92817.1"/>
    <property type="molecule type" value="Genomic_DNA"/>
</dbReference>
<accession>A0A9D1K6L9</accession>
<keyword evidence="2" id="KW-0396">Initiation factor</keyword>
<comment type="caution">
    <text evidence="2">The sequence shown here is derived from an EMBL/GenBank/DDBJ whole genome shotgun (WGS) entry which is preliminary data.</text>
</comment>
<dbReference type="GO" id="GO:0003700">
    <property type="term" value="F:DNA-binding transcription factor activity"/>
    <property type="evidence" value="ECO:0007669"/>
    <property type="project" value="InterPro"/>
</dbReference>
<feature type="domain" description="Sporulation initiation factor Spo0A C-terminal" evidence="1">
    <location>
        <begin position="115"/>
        <end position="214"/>
    </location>
</feature>
<evidence type="ECO:0000313" key="3">
    <source>
        <dbReference type="Proteomes" id="UP000824140"/>
    </source>
</evidence>
<dbReference type="AlphaFoldDB" id="A0A9D1K6L9"/>
<gene>
    <name evidence="2" type="ORF">IAA84_07390</name>
</gene>